<accession>A0ABX0KBW5</accession>
<reference evidence="4 5" key="1">
    <citation type="journal article" date="2020" name="Int. J. Syst. Evol. Microbiol.">
        <title>Novel acetic acid bacteria from cider fermentations: Acetobacter conturbans sp. nov. and Acetobacter fallax sp. nov.</title>
        <authorList>
            <person name="Sombolestani A.S."/>
            <person name="Cleenwerck I."/>
            <person name="Cnockaert M."/>
            <person name="Borremans W."/>
            <person name="Wieme A.D."/>
            <person name="De Vuyst L."/>
            <person name="Vandamme P."/>
        </authorList>
    </citation>
    <scope>NUCLEOTIDE SEQUENCE [LARGE SCALE GENOMIC DNA]</scope>
    <source>
        <strain evidence="4 5">LMG 1637</strain>
    </source>
</reference>
<comment type="caution">
    <text evidence="4">The sequence shown here is derived from an EMBL/GenBank/DDBJ whole genome shotgun (WGS) entry which is preliminary data.</text>
</comment>
<evidence type="ECO:0000313" key="5">
    <source>
        <dbReference type="Proteomes" id="UP000615326"/>
    </source>
</evidence>
<evidence type="ECO:0000313" key="4">
    <source>
        <dbReference type="EMBL" id="NHO33470.1"/>
    </source>
</evidence>
<sequence>MLTDVQLRRLAPREKPYKLTDTGGLFILVQKNGSRLWRMKYRFGGREKLLAFGAYPGVTFAAARDARDQARAELRAGRDPSGGF</sequence>
<dbReference type="Proteomes" id="UP000615326">
    <property type="component" value="Unassembled WGS sequence"/>
</dbReference>
<name>A0ABX0KBW5_9PROT</name>
<evidence type="ECO:0000256" key="2">
    <source>
        <dbReference type="ARBA" id="ARBA00022908"/>
    </source>
</evidence>
<keyword evidence="2" id="KW-0229">DNA integration</keyword>
<dbReference type="PANTHER" id="PTHR30629">
    <property type="entry name" value="PROPHAGE INTEGRASE"/>
    <property type="match status" value="1"/>
</dbReference>
<feature type="domain" description="Integrase DNA-binding" evidence="3">
    <location>
        <begin position="2"/>
        <end position="81"/>
    </location>
</feature>
<keyword evidence="5" id="KW-1185">Reference proteome</keyword>
<evidence type="ECO:0000259" key="3">
    <source>
        <dbReference type="Pfam" id="PF13356"/>
    </source>
</evidence>
<dbReference type="InterPro" id="IPR050808">
    <property type="entry name" value="Phage_Integrase"/>
</dbReference>
<organism evidence="4 5">
    <name type="scientific">Acetobacter fallax</name>
    <dbReference type="NCBI Taxonomy" id="1737473"/>
    <lineage>
        <taxon>Bacteria</taxon>
        <taxon>Pseudomonadati</taxon>
        <taxon>Pseudomonadota</taxon>
        <taxon>Alphaproteobacteria</taxon>
        <taxon>Acetobacterales</taxon>
        <taxon>Acetobacteraceae</taxon>
        <taxon>Acetobacter</taxon>
    </lineage>
</organism>
<comment type="similarity">
    <text evidence="1">Belongs to the 'phage' integrase family.</text>
</comment>
<protein>
    <submittedName>
        <fullName evidence="4">DUF4102 domain-containing protein</fullName>
    </submittedName>
</protein>
<proteinExistence type="inferred from homology"/>
<dbReference type="PANTHER" id="PTHR30629:SF2">
    <property type="entry name" value="PROPHAGE INTEGRASE INTS-RELATED"/>
    <property type="match status" value="1"/>
</dbReference>
<evidence type="ECO:0000256" key="1">
    <source>
        <dbReference type="ARBA" id="ARBA00008857"/>
    </source>
</evidence>
<dbReference type="RefSeq" id="WP_173577992.1">
    <property type="nucleotide sequence ID" value="NZ_WOSW01000029.1"/>
</dbReference>
<gene>
    <name evidence="4" type="ORF">GOB84_13035</name>
</gene>
<dbReference type="EMBL" id="WOSW01000029">
    <property type="protein sequence ID" value="NHO33470.1"/>
    <property type="molecule type" value="Genomic_DNA"/>
</dbReference>
<dbReference type="Gene3D" id="3.30.160.390">
    <property type="entry name" value="Integrase, DNA-binding domain"/>
    <property type="match status" value="1"/>
</dbReference>
<dbReference type="InterPro" id="IPR025166">
    <property type="entry name" value="Integrase_DNA_bind_dom"/>
</dbReference>
<dbReference type="Pfam" id="PF13356">
    <property type="entry name" value="Arm-DNA-bind_3"/>
    <property type="match status" value="1"/>
</dbReference>
<dbReference type="InterPro" id="IPR038488">
    <property type="entry name" value="Integrase_DNA-bd_sf"/>
</dbReference>